<sequence>MQPLIFEKDPTFWYETLRSFGHIAYGGADFGEVVMTAQRIAEGDYDSWHDEWLATADRVAAEARAALAGGHAVSARDGFLRASNYYRSAEFFLHGAPDDPRVDAAYTRQVACFRAYAELVEHIEPVLIPYGPATLSGYFYRGTRGATVVMHNGFDGSAEEMHFFAAAALHERGYNVLTFDGPGQPAAMRAGLLLRPDWEHVVGPVLDWLLSSSSGAPYDVDPERVALLGASMGGLLAPRAAAFEPRVKALIAFDGVYDMGAVIAAHVGGDRAAARAALEQPEADEFIRGLMAQHPVARWAFTHGTWVTGSTRAGYALKMLDYHLRDGVAERIACPTLVCAAPDDFSFQGQPEALYEHLTCEKTLIEFSAAEGADAHCQSGAQKLALARIADWLEGALR</sequence>
<evidence type="ECO:0000256" key="1">
    <source>
        <dbReference type="ARBA" id="ARBA00008645"/>
    </source>
</evidence>
<dbReference type="OrthoDB" id="9765647at2"/>
<evidence type="ECO:0000313" key="2">
    <source>
        <dbReference type="EMBL" id="KAB8187532.1"/>
    </source>
</evidence>
<protein>
    <submittedName>
        <fullName evidence="2">Alpha/beta fold hydrolase</fullName>
    </submittedName>
</protein>
<dbReference type="EMBL" id="VDLX02000027">
    <property type="protein sequence ID" value="KAB8187532.1"/>
    <property type="molecule type" value="Genomic_DNA"/>
</dbReference>
<evidence type="ECO:0000313" key="3">
    <source>
        <dbReference type="Proteomes" id="UP000312512"/>
    </source>
</evidence>
<dbReference type="SUPFAM" id="SSF53474">
    <property type="entry name" value="alpha/beta-Hydrolases"/>
    <property type="match status" value="1"/>
</dbReference>
<gene>
    <name evidence="2" type="ORF">FH608_045490</name>
</gene>
<reference evidence="2 3" key="1">
    <citation type="submission" date="2019-10" db="EMBL/GenBank/DDBJ databases">
        <title>Nonomuraea sp. nov., isolated from Phyllanthus amarus.</title>
        <authorList>
            <person name="Klykleung N."/>
            <person name="Tanasupawat S."/>
        </authorList>
    </citation>
    <scope>NUCLEOTIDE SEQUENCE [LARGE SCALE GENOMIC DNA]</scope>
    <source>
        <strain evidence="2 3">PA1-10</strain>
    </source>
</reference>
<dbReference type="InterPro" id="IPR029058">
    <property type="entry name" value="AB_hydrolase_fold"/>
</dbReference>
<dbReference type="RefSeq" id="WP_139637407.1">
    <property type="nucleotide sequence ID" value="NZ_VDLX02000027.1"/>
</dbReference>
<dbReference type="Gene3D" id="1.20.1440.110">
    <property type="entry name" value="acylaminoacyl peptidase"/>
    <property type="match status" value="1"/>
</dbReference>
<comment type="similarity">
    <text evidence="1">Belongs to the AB hydrolase superfamily.</text>
</comment>
<organism evidence="2 3">
    <name type="scientific">Nonomuraea phyllanthi</name>
    <dbReference type="NCBI Taxonomy" id="2219224"/>
    <lineage>
        <taxon>Bacteria</taxon>
        <taxon>Bacillati</taxon>
        <taxon>Actinomycetota</taxon>
        <taxon>Actinomycetes</taxon>
        <taxon>Streptosporangiales</taxon>
        <taxon>Streptosporangiaceae</taxon>
        <taxon>Nonomuraea</taxon>
    </lineage>
</organism>
<dbReference type="AlphaFoldDB" id="A0A5C4V8F7"/>
<dbReference type="InterPro" id="IPR050261">
    <property type="entry name" value="FrsA_esterase"/>
</dbReference>
<dbReference type="Proteomes" id="UP000312512">
    <property type="component" value="Unassembled WGS sequence"/>
</dbReference>
<dbReference type="GO" id="GO:0016787">
    <property type="term" value="F:hydrolase activity"/>
    <property type="evidence" value="ECO:0007669"/>
    <property type="project" value="UniProtKB-KW"/>
</dbReference>
<keyword evidence="3" id="KW-1185">Reference proteome</keyword>
<dbReference type="PANTHER" id="PTHR22946:SF12">
    <property type="entry name" value="CONIDIAL PIGMENT BIOSYNTHESIS PROTEIN AYG1 (AFU_ORTHOLOGUE AFUA_2G17550)"/>
    <property type="match status" value="1"/>
</dbReference>
<accession>A0A5C4V8F7</accession>
<comment type="caution">
    <text evidence="2">The sequence shown here is derived from an EMBL/GenBank/DDBJ whole genome shotgun (WGS) entry which is preliminary data.</text>
</comment>
<dbReference type="Gene3D" id="3.40.50.1820">
    <property type="entry name" value="alpha/beta hydrolase"/>
    <property type="match status" value="1"/>
</dbReference>
<proteinExistence type="inferred from homology"/>
<dbReference type="PANTHER" id="PTHR22946">
    <property type="entry name" value="DIENELACTONE HYDROLASE DOMAIN-CONTAINING PROTEIN-RELATED"/>
    <property type="match status" value="1"/>
</dbReference>
<name>A0A5C4V8F7_9ACTN</name>
<keyword evidence="2" id="KW-0378">Hydrolase</keyword>